<evidence type="ECO:0000256" key="4">
    <source>
        <dbReference type="ARBA" id="ARBA00045281"/>
    </source>
</evidence>
<comment type="function">
    <text evidence="4">Component of the 60-80S U3 small nucleolar ribonucleoprotein (U3 snoRNP). Required for the early cleavages during pre-18S ribosomal RNA processing. Part of the small subunit (SSU) processome, first precursor of the small eukaryotic ribosomal subunit. During the assembly of the SSU processome in the nucleolus, many ribosome biogenesis factors, an RNA chaperone and ribosomal proteins associate with the nascent pre-rRNA and work in concert to generate RNA folding, modifications, rearrangements and cleavage as well as targeted degradation of pre-ribosomal RNA by the RNA exosome.</text>
</comment>
<sequence>MLRREARLRREYLYRKALEDRQHAIEEKKEKIKSALDENHVIPTTVRREALELQKLLEYDDEGGEAGASSHMDDEYKWAGVDDPKIMVTTSRDPSSRLKMFAKEVKLIFPGAQRMNRGNHEVNALVQACKANDVTDLVILHETRGQPDALVVSHLPFGPTAYFTLYNVVMRHDIPDIGTMSEAFPHLIFHNFTSQLGKRVSSILKYLFPVPKEDSKRIMTFANQEDCISFRHHTYQKKDHKNIELSEVGPRFEMKLHMIKLGTLDTETTADVEWRHSSYMRTAKKRKFLSGHCDVPRLHVAKVGPFPLAHEVKVQGAVAESAGSSRRPAQREILFLPRLHQFLYHLNAYRAALAQAKNSYYGSIIENGHGNPRLERFCHLEEGRRRPDRGEIRWSSVRVTLGFLLTSLAKARLPRLLSLAGRPGLGRFLVVPNFFHLRMMVATVLFGTCKAAEIFPLSPTASGRSSRTSLSHCSPGSVFQCCCTTICEWAGGQSKTCSFCKPRFHSTDSIRMWATSGNDAALLAFFWPGQNGREPEVPHM</sequence>
<dbReference type="PANTHER" id="PTHR22734">
    <property type="entry name" value="U3 SMALL NUCLEOLAR RIBONUCLEOPROTEIN PROTEIN IMP4"/>
    <property type="match status" value="1"/>
</dbReference>
<dbReference type="GO" id="GO:0034457">
    <property type="term" value="C:Mpp10 complex"/>
    <property type="evidence" value="ECO:0007669"/>
    <property type="project" value="UniProtKB-ARBA"/>
</dbReference>
<dbReference type="SMART" id="SM00879">
    <property type="entry name" value="Brix"/>
    <property type="match status" value="1"/>
</dbReference>
<dbReference type="Proteomes" id="UP001152622">
    <property type="component" value="Chromosome 3"/>
</dbReference>
<dbReference type="GO" id="GO:0030515">
    <property type="term" value="F:snoRNA binding"/>
    <property type="evidence" value="ECO:0007669"/>
    <property type="project" value="TreeGrafter"/>
</dbReference>
<comment type="subcellular location">
    <subcellularLocation>
        <location evidence="1">Nucleus</location>
        <location evidence="1">Nucleolus</location>
    </subcellularLocation>
</comment>
<evidence type="ECO:0000256" key="1">
    <source>
        <dbReference type="ARBA" id="ARBA00004604"/>
    </source>
</evidence>
<evidence type="ECO:0000313" key="7">
    <source>
        <dbReference type="EMBL" id="KAJ8369431.1"/>
    </source>
</evidence>
<dbReference type="Pfam" id="PF04427">
    <property type="entry name" value="Brix"/>
    <property type="match status" value="1"/>
</dbReference>
<keyword evidence="3" id="KW-0698">rRNA processing</keyword>
<feature type="domain" description="Brix" evidence="6">
    <location>
        <begin position="84"/>
        <end position="265"/>
    </location>
</feature>
<organism evidence="7 8">
    <name type="scientific">Synaphobranchus kaupii</name>
    <name type="common">Kaup's arrowtooth eel</name>
    <dbReference type="NCBI Taxonomy" id="118154"/>
    <lineage>
        <taxon>Eukaryota</taxon>
        <taxon>Metazoa</taxon>
        <taxon>Chordata</taxon>
        <taxon>Craniata</taxon>
        <taxon>Vertebrata</taxon>
        <taxon>Euteleostomi</taxon>
        <taxon>Actinopterygii</taxon>
        <taxon>Neopterygii</taxon>
        <taxon>Teleostei</taxon>
        <taxon>Anguilliformes</taxon>
        <taxon>Synaphobranchidae</taxon>
        <taxon>Synaphobranchus</taxon>
    </lineage>
</organism>
<dbReference type="GO" id="GO:0042134">
    <property type="term" value="F:rRNA primary transcript binding"/>
    <property type="evidence" value="ECO:0007669"/>
    <property type="project" value="InterPro"/>
</dbReference>
<dbReference type="InterPro" id="IPR007109">
    <property type="entry name" value="Brix"/>
</dbReference>
<reference evidence="7" key="1">
    <citation type="journal article" date="2023" name="Science">
        <title>Genome structures resolve the early diversification of teleost fishes.</title>
        <authorList>
            <person name="Parey E."/>
            <person name="Louis A."/>
            <person name="Montfort J."/>
            <person name="Bouchez O."/>
            <person name="Roques C."/>
            <person name="Iampietro C."/>
            <person name="Lluch J."/>
            <person name="Castinel A."/>
            <person name="Donnadieu C."/>
            <person name="Desvignes T."/>
            <person name="Floi Bucao C."/>
            <person name="Jouanno E."/>
            <person name="Wen M."/>
            <person name="Mejri S."/>
            <person name="Dirks R."/>
            <person name="Jansen H."/>
            <person name="Henkel C."/>
            <person name="Chen W.J."/>
            <person name="Zahm M."/>
            <person name="Cabau C."/>
            <person name="Klopp C."/>
            <person name="Thompson A.W."/>
            <person name="Robinson-Rechavi M."/>
            <person name="Braasch I."/>
            <person name="Lecointre G."/>
            <person name="Bobe J."/>
            <person name="Postlethwait J.H."/>
            <person name="Berthelot C."/>
            <person name="Roest Crollius H."/>
            <person name="Guiguen Y."/>
        </authorList>
    </citation>
    <scope>NUCLEOTIDE SEQUENCE</scope>
    <source>
        <strain evidence="7">WJC10195</strain>
    </source>
</reference>
<dbReference type="PROSITE" id="PS50833">
    <property type="entry name" value="BRIX"/>
    <property type="match status" value="1"/>
</dbReference>
<evidence type="ECO:0000259" key="6">
    <source>
        <dbReference type="PROSITE" id="PS50833"/>
    </source>
</evidence>
<proteinExistence type="predicted"/>
<dbReference type="EMBL" id="JAINUF010000003">
    <property type="protein sequence ID" value="KAJ8369431.1"/>
    <property type="molecule type" value="Genomic_DNA"/>
</dbReference>
<gene>
    <name evidence="7" type="ORF">SKAU_G00094590</name>
</gene>
<evidence type="ECO:0000256" key="3">
    <source>
        <dbReference type="ARBA" id="ARBA00022552"/>
    </source>
</evidence>
<evidence type="ECO:0000256" key="5">
    <source>
        <dbReference type="ARBA" id="ARBA00046634"/>
    </source>
</evidence>
<dbReference type="InterPro" id="IPR044281">
    <property type="entry name" value="IMP4/RPF1"/>
</dbReference>
<dbReference type="GO" id="GO:0006364">
    <property type="term" value="P:rRNA processing"/>
    <property type="evidence" value="ECO:0007669"/>
    <property type="project" value="UniProtKB-KW"/>
</dbReference>
<evidence type="ECO:0000256" key="2">
    <source>
        <dbReference type="ARBA" id="ARBA00022517"/>
    </source>
</evidence>
<dbReference type="GO" id="GO:0032040">
    <property type="term" value="C:small-subunit processome"/>
    <property type="evidence" value="ECO:0007669"/>
    <property type="project" value="TreeGrafter"/>
</dbReference>
<comment type="caution">
    <text evidence="7">The sequence shown here is derived from an EMBL/GenBank/DDBJ whole genome shotgun (WGS) entry which is preliminary data.</text>
</comment>
<dbReference type="PANTHER" id="PTHR22734:SF2">
    <property type="entry name" value="U3 SMALL NUCLEOLAR RIBONUCLEOPROTEIN PROTEIN IMP4"/>
    <property type="match status" value="1"/>
</dbReference>
<keyword evidence="8" id="KW-1185">Reference proteome</keyword>
<comment type="subunit">
    <text evidence="5">Part of the small subunit (SSU) processome, composed of more than 70 proteins and the RNA chaperone small nucleolar RNA (snoRNA) U3. Component of a heterotrimeric complex containing IMP3, IMP4 and MPHOSPH10. Interacts with MPHOSPH10.</text>
</comment>
<dbReference type="OrthoDB" id="10253204at2759"/>
<dbReference type="SUPFAM" id="SSF52954">
    <property type="entry name" value="Class II aaRS ABD-related"/>
    <property type="match status" value="1"/>
</dbReference>
<dbReference type="GO" id="GO:0005654">
    <property type="term" value="C:nucleoplasm"/>
    <property type="evidence" value="ECO:0007669"/>
    <property type="project" value="UniProtKB-ARBA"/>
</dbReference>
<dbReference type="GO" id="GO:0042274">
    <property type="term" value="P:ribosomal small subunit biogenesis"/>
    <property type="evidence" value="ECO:0007669"/>
    <property type="project" value="UniProtKB-ARBA"/>
</dbReference>
<keyword evidence="2" id="KW-0690">Ribosome biogenesis</keyword>
<dbReference type="Gene3D" id="3.40.50.10480">
    <property type="entry name" value="Probable brix-domain ribosomal biogenesis protein"/>
    <property type="match status" value="1"/>
</dbReference>
<name>A0A9Q1FXE1_SYNKA</name>
<dbReference type="AlphaFoldDB" id="A0A9Q1FXE1"/>
<dbReference type="FunFam" id="3.40.50.10480:FF:000001">
    <property type="entry name" value="IMP4, U3 small nucleolar ribonucleoprotein"/>
    <property type="match status" value="1"/>
</dbReference>
<evidence type="ECO:0000313" key="8">
    <source>
        <dbReference type="Proteomes" id="UP001152622"/>
    </source>
</evidence>
<protein>
    <recommendedName>
        <fullName evidence="6">Brix domain-containing protein</fullName>
    </recommendedName>
</protein>
<accession>A0A9Q1FXE1</accession>